<proteinExistence type="predicted"/>
<comment type="caution">
    <text evidence="1">The sequence shown here is derived from an EMBL/GenBank/DDBJ whole genome shotgun (WGS) entry which is preliminary data.</text>
</comment>
<reference evidence="1" key="2">
    <citation type="submission" date="2020-09" db="EMBL/GenBank/DDBJ databases">
        <authorList>
            <person name="Sun Q."/>
            <person name="Zhou Y."/>
        </authorList>
    </citation>
    <scope>NUCLEOTIDE SEQUENCE</scope>
    <source>
        <strain evidence="1">CGMCC 1.6333</strain>
    </source>
</reference>
<dbReference type="RefSeq" id="WP_117151771.1">
    <property type="nucleotide sequence ID" value="NZ_BMLG01000001.1"/>
</dbReference>
<dbReference type="Proteomes" id="UP000618460">
    <property type="component" value="Unassembled WGS sequence"/>
</dbReference>
<organism evidence="1 2">
    <name type="scientific">Paraliobacillus quinghaiensis</name>
    <dbReference type="NCBI Taxonomy" id="470815"/>
    <lineage>
        <taxon>Bacteria</taxon>
        <taxon>Bacillati</taxon>
        <taxon>Bacillota</taxon>
        <taxon>Bacilli</taxon>
        <taxon>Bacillales</taxon>
        <taxon>Bacillaceae</taxon>
        <taxon>Paraliobacillus</taxon>
    </lineage>
</organism>
<evidence type="ECO:0000313" key="2">
    <source>
        <dbReference type="Proteomes" id="UP000618460"/>
    </source>
</evidence>
<keyword evidence="2" id="KW-1185">Reference proteome</keyword>
<evidence type="ECO:0000313" key="1">
    <source>
        <dbReference type="EMBL" id="GGM21292.1"/>
    </source>
</evidence>
<evidence type="ECO:0008006" key="3">
    <source>
        <dbReference type="Google" id="ProtNLM"/>
    </source>
</evidence>
<dbReference type="OrthoDB" id="2351076at2"/>
<protein>
    <recommendedName>
        <fullName evidence="3">Flagellar hook-length control protein-like C-terminal domain-containing protein</fullName>
    </recommendedName>
</protein>
<sequence length="591" mass="65941">MSTPSMGMSSLLNTTSSSKLAGNQVILKPGQILTGKVLEIFPNQKASVQLGNQQFTAQLQASLNVHSNYWFQVQSVNQLLHLKVLADKPSKQTPESQATALLEELKLPLTKENIAFIKSLIESETPFRSNELRKALQMQQGKGNNASQAVLKAMIRHQLPITPSIYNALVQVDGEPLEAQLQQLQTVLTQLGNSRETSTPLLARIHSLLSDSTPQGNIHHFISNEVKNGDQVLIDLLKTSGIVSKDTSSTATNNILDQLGNSSEATTLAKLQTLFQRQLPFTNQQTYQFSKIMQSLSSVSDTTKIDQQLKALQAFLEEPHVAPKIAEALPNQAKAQFQAWQQQPASNKLESMLVHFKELVDQQIPKNTENKLIDILATFTKGSSVLSPKEQFLLHVKQFLSFSGIDYENRILHADKNISQQFSLKQLVLQAIQSGQTGQKEMESLLSTLNGLQLSSVQETEAFIQASIQVPGLFGAKENIQIDFESKKEKSGQVNPDYCRVVFYLELKNMGDTMIDMSIQKRVINITIYNEHQEIIPLLEQIRPVLEQGLEKGDYNLSGVQYKQLSTSVDEYMPKKKQAHDNLQQGVDIRI</sequence>
<reference evidence="1" key="1">
    <citation type="journal article" date="2014" name="Int. J. Syst. Evol. Microbiol.">
        <title>Complete genome sequence of Corynebacterium casei LMG S-19264T (=DSM 44701T), isolated from a smear-ripened cheese.</title>
        <authorList>
            <consortium name="US DOE Joint Genome Institute (JGI-PGF)"/>
            <person name="Walter F."/>
            <person name="Albersmeier A."/>
            <person name="Kalinowski J."/>
            <person name="Ruckert C."/>
        </authorList>
    </citation>
    <scope>NUCLEOTIDE SEQUENCE</scope>
    <source>
        <strain evidence="1">CGMCC 1.6333</strain>
    </source>
</reference>
<accession>A0A917TG95</accession>
<name>A0A917TG95_9BACI</name>
<dbReference type="AlphaFoldDB" id="A0A917TG95"/>
<dbReference type="EMBL" id="BMLG01000001">
    <property type="protein sequence ID" value="GGM21292.1"/>
    <property type="molecule type" value="Genomic_DNA"/>
</dbReference>
<gene>
    <name evidence="1" type="ORF">GCM10011351_03920</name>
</gene>